<accession>L0AZL6</accession>
<evidence type="ECO:0000256" key="1">
    <source>
        <dbReference type="ARBA" id="ARBA00004123"/>
    </source>
</evidence>
<dbReference type="Proteomes" id="UP000031512">
    <property type="component" value="Chromosome 3"/>
</dbReference>
<feature type="compositionally biased region" description="Polar residues" evidence="6">
    <location>
        <begin position="1100"/>
        <end position="1109"/>
    </location>
</feature>
<dbReference type="GO" id="GO:0003677">
    <property type="term" value="F:DNA binding"/>
    <property type="evidence" value="ECO:0007669"/>
    <property type="project" value="UniProtKB-KW"/>
</dbReference>
<keyword evidence="2" id="KW-0805">Transcription regulation</keyword>
<dbReference type="Pfam" id="PF00847">
    <property type="entry name" value="AP2"/>
    <property type="match status" value="1"/>
</dbReference>
<keyword evidence="5" id="KW-0539">Nucleus</keyword>
<gene>
    <name evidence="8" type="ORF">BEWA_004450</name>
</gene>
<dbReference type="GO" id="GO:0003700">
    <property type="term" value="F:DNA-binding transcription factor activity"/>
    <property type="evidence" value="ECO:0007669"/>
    <property type="project" value="InterPro"/>
</dbReference>
<feature type="region of interest" description="Disordered" evidence="6">
    <location>
        <begin position="748"/>
        <end position="770"/>
    </location>
</feature>
<evidence type="ECO:0000313" key="8">
    <source>
        <dbReference type="EMBL" id="AFZ81037.1"/>
    </source>
</evidence>
<dbReference type="GeneID" id="15805849"/>
<dbReference type="OrthoDB" id="361950at2759"/>
<dbReference type="STRING" id="1537102.L0AZL6"/>
<feature type="domain" description="AP2/ERF" evidence="7">
    <location>
        <begin position="996"/>
        <end position="1049"/>
    </location>
</feature>
<dbReference type="GO" id="GO:0005634">
    <property type="term" value="C:nucleus"/>
    <property type="evidence" value="ECO:0007669"/>
    <property type="project" value="UniProtKB-SubCell"/>
</dbReference>
<dbReference type="Gene3D" id="1.20.5.2050">
    <property type="match status" value="1"/>
</dbReference>
<feature type="region of interest" description="Disordered" evidence="6">
    <location>
        <begin position="431"/>
        <end position="456"/>
    </location>
</feature>
<sequence length="1109" mass="123168">MVEKHLFLATRNNVIDNTREWWIKAGQTKDAEESIKESTGAYYSRVSAVNNTKRFGSTYCWVHETATHLRKFDDGLACSCKGDENEVCPEEAHVREKLSLGSSLIIIEFGSPQCMSVIFNGTLYLYSNLGNCKNSFKCINLESCRSNTSIICEDCKTTKNSVTRDDLQSILHGIIETGEEAKYGLTLLEKIPLANDPEKALKCAQESVKSLAFLEGPCYTPADSEFSVNTVDGEIVMDEALPGSPLPGIVVQEKSNDLKVDEEKLRAHLTQCNEYAHLLVKRAYAELDSVCSSLINQADSFCQPPIKVHIRWLEHWFCFEYLAEYEADLSSCFFDEFSGKFVPDLKKHKIVLHEFVQPSVLSLGDVENSFRISLGRLKDYLVVKRDSNSTSHFVESTPDTRLATPDSALASSSTEVDSVYLGTTDALSSSRTADRLASPGAAAGANENLESPRSTASDVTPYWWNYYHSPNTLGEGDLYSANCTNLDLKRLTRSHHLKDESCTPRSRRSHVQNDILTRCISSDLSSIKNGAARNTVCSDDTLLSAESACFCKHCILSFSDISRVLFSDAAFPPHDPVSTDGVVNAVLVSSFDLHSLHEKLSDLREPTSPGLSSSPSLQGHESPGTRANRVSPVPMRKTSSVESIHADGSLRHEENTHDINESDVILGLRRSIRAAMDIGIALKHKDPRASEEALLKSLNAALMSSFRLGEFLFNDSLGTLPSSMEAIPTHPSSFGGLASHQSIFSQNSDTFESGGVHRQESQDYSLEKRDGGSCRDLLQSDLDFDLKFDSTTAYSEDFLDSSFLDVLIMGDGEPASTSTFENDQYVSDDISSDVEDTCSFSSQSPKLSPNMTLGDSRYEKRKRTSDSPSKSRYADSPSKSRYVDSPSKTKYARSGTYKSSSSLENIPSYAIRRSTRELSHVDPNDDLYIYDMNNLSDKAEMGFDYSGNEDWYIDDSDSSSKRSQKYNQKRMPASRPTTSNLADIYGSADVLIPYDPVPTGVYFDVTRKLWRCQWKENGKFKTKGFSLGHHNTLADARHACILFRCQIGNMAIMPEWLSPNYIKVSDVPNRRANAQPQTSTPKKSSRKKKRGDDGDVVLDMQQTRYASTP</sequence>
<name>L0AZL6_THEEQ</name>
<keyword evidence="3" id="KW-0238">DNA-binding</keyword>
<feature type="region of interest" description="Disordered" evidence="6">
    <location>
        <begin position="1069"/>
        <end position="1109"/>
    </location>
</feature>
<evidence type="ECO:0000256" key="3">
    <source>
        <dbReference type="ARBA" id="ARBA00023125"/>
    </source>
</evidence>
<evidence type="ECO:0000256" key="4">
    <source>
        <dbReference type="ARBA" id="ARBA00023163"/>
    </source>
</evidence>
<feature type="region of interest" description="Disordered" evidence="6">
    <location>
        <begin position="955"/>
        <end position="978"/>
    </location>
</feature>
<evidence type="ECO:0000256" key="6">
    <source>
        <dbReference type="SAM" id="MobiDB-lite"/>
    </source>
</evidence>
<dbReference type="RefSeq" id="XP_004830703.1">
    <property type="nucleotide sequence ID" value="XM_004830646.1"/>
</dbReference>
<keyword evidence="9" id="KW-1185">Reference proteome</keyword>
<organism evidence="8 9">
    <name type="scientific">Theileria equi strain WA</name>
    <dbReference type="NCBI Taxonomy" id="1537102"/>
    <lineage>
        <taxon>Eukaryota</taxon>
        <taxon>Sar</taxon>
        <taxon>Alveolata</taxon>
        <taxon>Apicomplexa</taxon>
        <taxon>Aconoidasida</taxon>
        <taxon>Piroplasmida</taxon>
        <taxon>Theileriidae</taxon>
        <taxon>Theileria</taxon>
    </lineage>
</organism>
<dbReference type="eggNOG" id="ENOG502S70V">
    <property type="taxonomic scope" value="Eukaryota"/>
</dbReference>
<feature type="region of interest" description="Disordered" evidence="6">
    <location>
        <begin position="602"/>
        <end position="644"/>
    </location>
</feature>
<dbReference type="VEuPathDB" id="PiroplasmaDB:BEWA_004450"/>
<feature type="compositionally biased region" description="Basic and acidic residues" evidence="6">
    <location>
        <begin position="755"/>
        <end position="770"/>
    </location>
</feature>
<evidence type="ECO:0000256" key="2">
    <source>
        <dbReference type="ARBA" id="ARBA00023015"/>
    </source>
</evidence>
<dbReference type="AlphaFoldDB" id="L0AZL6"/>
<proteinExistence type="predicted"/>
<keyword evidence="4" id="KW-0804">Transcription</keyword>
<dbReference type="EMBL" id="CP001670">
    <property type="protein sequence ID" value="AFZ81037.1"/>
    <property type="molecule type" value="Genomic_DNA"/>
</dbReference>
<evidence type="ECO:0000259" key="7">
    <source>
        <dbReference type="Pfam" id="PF00847"/>
    </source>
</evidence>
<comment type="subcellular location">
    <subcellularLocation>
        <location evidence="1">Nucleus</location>
    </subcellularLocation>
</comment>
<feature type="region of interest" description="Disordered" evidence="6">
    <location>
        <begin position="832"/>
        <end position="903"/>
    </location>
</feature>
<dbReference type="KEGG" id="beq:BEWA_004450"/>
<evidence type="ECO:0000256" key="5">
    <source>
        <dbReference type="ARBA" id="ARBA00023242"/>
    </source>
</evidence>
<feature type="compositionally biased region" description="Polar residues" evidence="6">
    <location>
        <begin position="1072"/>
        <end position="1081"/>
    </location>
</feature>
<dbReference type="InterPro" id="IPR001471">
    <property type="entry name" value="AP2/ERF_dom"/>
</dbReference>
<feature type="compositionally biased region" description="Polar residues" evidence="6">
    <location>
        <begin position="838"/>
        <end position="853"/>
    </location>
</feature>
<protein>
    <recommendedName>
        <fullName evidence="7">AP2/ERF domain-containing protein</fullName>
    </recommendedName>
</protein>
<evidence type="ECO:0000313" key="9">
    <source>
        <dbReference type="Proteomes" id="UP000031512"/>
    </source>
</evidence>
<reference evidence="8 9" key="1">
    <citation type="journal article" date="2012" name="BMC Genomics">
        <title>Comparative genomic analysis and phylogenetic position of Theileria equi.</title>
        <authorList>
            <person name="Kappmeyer L.S."/>
            <person name="Thiagarajan M."/>
            <person name="Herndon D.R."/>
            <person name="Ramsay J.D."/>
            <person name="Caler E."/>
            <person name="Djikeng A."/>
            <person name="Gillespie J.J."/>
            <person name="Lau A.O."/>
            <person name="Roalson E.H."/>
            <person name="Silva J.C."/>
            <person name="Silva M.G."/>
            <person name="Suarez C.E."/>
            <person name="Ueti M.W."/>
            <person name="Nene V.M."/>
            <person name="Mealey R.H."/>
            <person name="Knowles D.P."/>
            <person name="Brayton K.A."/>
        </authorList>
    </citation>
    <scope>NUCLEOTIDE SEQUENCE [LARGE SCALE GENOMIC DNA]</scope>
    <source>
        <strain evidence="8 9">WA</strain>
    </source>
</reference>
<feature type="compositionally biased region" description="Low complexity" evidence="6">
    <location>
        <begin position="608"/>
        <end position="619"/>
    </location>
</feature>